<organism evidence="16 17">
    <name type="scientific">Nitzschia inconspicua</name>
    <dbReference type="NCBI Taxonomy" id="303405"/>
    <lineage>
        <taxon>Eukaryota</taxon>
        <taxon>Sar</taxon>
        <taxon>Stramenopiles</taxon>
        <taxon>Ochrophyta</taxon>
        <taxon>Bacillariophyta</taxon>
        <taxon>Bacillariophyceae</taxon>
        <taxon>Bacillariophycidae</taxon>
        <taxon>Bacillariales</taxon>
        <taxon>Bacillariaceae</taxon>
        <taxon>Nitzschia</taxon>
    </lineage>
</organism>
<comment type="caution">
    <text evidence="16">The sequence shown here is derived from an EMBL/GenBank/DDBJ whole genome shotgun (WGS) entry which is preliminary data.</text>
</comment>
<feature type="compositionally biased region" description="Basic and acidic residues" evidence="12">
    <location>
        <begin position="3436"/>
        <end position="3460"/>
    </location>
</feature>
<protein>
    <recommendedName>
        <fullName evidence="2">non-specific serine/threonine protein kinase</fullName>
        <ecNumber evidence="2">2.7.11.1</ecNumber>
    </recommendedName>
</protein>
<dbReference type="GO" id="GO:0004674">
    <property type="term" value="F:protein serine/threonine kinase activity"/>
    <property type="evidence" value="ECO:0007669"/>
    <property type="project" value="UniProtKB-KW"/>
</dbReference>
<dbReference type="InterPro" id="IPR044107">
    <property type="entry name" value="PIKKc_ATM"/>
</dbReference>
<evidence type="ECO:0000256" key="5">
    <source>
        <dbReference type="ARBA" id="ARBA00022741"/>
    </source>
</evidence>
<dbReference type="PANTHER" id="PTHR37079:SF4">
    <property type="entry name" value="SERINE_THREONINE-PROTEIN KINASE ATM"/>
    <property type="match status" value="1"/>
</dbReference>
<evidence type="ECO:0000256" key="7">
    <source>
        <dbReference type="ARBA" id="ARBA00022777"/>
    </source>
</evidence>
<dbReference type="PROSITE" id="PS51189">
    <property type="entry name" value="FAT"/>
    <property type="match status" value="1"/>
</dbReference>
<dbReference type="GO" id="GO:0005634">
    <property type="term" value="C:nucleus"/>
    <property type="evidence" value="ECO:0007669"/>
    <property type="project" value="UniProtKB-SubCell"/>
</dbReference>
<evidence type="ECO:0000256" key="10">
    <source>
        <dbReference type="ARBA" id="ARBA00047899"/>
    </source>
</evidence>
<dbReference type="PANTHER" id="PTHR37079">
    <property type="entry name" value="SERINE/THREONINE-PROTEIN KINASE ATM"/>
    <property type="match status" value="1"/>
</dbReference>
<dbReference type="PROSITE" id="PS00916">
    <property type="entry name" value="PI3_4_KINASE_2"/>
    <property type="match status" value="1"/>
</dbReference>
<accession>A0A9K3PSS0</accession>
<dbReference type="PROSITE" id="PS51190">
    <property type="entry name" value="FATC"/>
    <property type="match status" value="1"/>
</dbReference>
<dbReference type="SMART" id="SM01343">
    <property type="entry name" value="FATC"/>
    <property type="match status" value="1"/>
</dbReference>
<keyword evidence="3" id="KW-0723">Serine/threonine-protein kinase</keyword>
<comment type="catalytic activity">
    <reaction evidence="10">
        <text>L-threonyl-[protein] + ATP = O-phospho-L-threonyl-[protein] + ADP + H(+)</text>
        <dbReference type="Rhea" id="RHEA:46608"/>
        <dbReference type="Rhea" id="RHEA-COMP:11060"/>
        <dbReference type="Rhea" id="RHEA-COMP:11605"/>
        <dbReference type="ChEBI" id="CHEBI:15378"/>
        <dbReference type="ChEBI" id="CHEBI:30013"/>
        <dbReference type="ChEBI" id="CHEBI:30616"/>
        <dbReference type="ChEBI" id="CHEBI:61977"/>
        <dbReference type="ChEBI" id="CHEBI:456216"/>
        <dbReference type="EC" id="2.7.11.1"/>
    </reaction>
</comment>
<evidence type="ECO:0000256" key="2">
    <source>
        <dbReference type="ARBA" id="ARBA00012513"/>
    </source>
</evidence>
<keyword evidence="11" id="KW-0175">Coiled coil</keyword>
<dbReference type="InterPro" id="IPR014009">
    <property type="entry name" value="PIK_FAT"/>
</dbReference>
<feature type="domain" description="FATC" evidence="15">
    <location>
        <begin position="3501"/>
        <end position="3533"/>
    </location>
</feature>
<reference evidence="16" key="2">
    <citation type="submission" date="2021-04" db="EMBL/GenBank/DDBJ databases">
        <authorList>
            <person name="Podell S."/>
        </authorList>
    </citation>
    <scope>NUCLEOTIDE SEQUENCE</scope>
    <source>
        <strain evidence="16">Hildebrandi</strain>
    </source>
</reference>
<evidence type="ECO:0000313" key="16">
    <source>
        <dbReference type="EMBL" id="KAG7355964.1"/>
    </source>
</evidence>
<keyword evidence="5" id="KW-0547">Nucleotide-binding</keyword>
<feature type="region of interest" description="Disordered" evidence="12">
    <location>
        <begin position="365"/>
        <end position="389"/>
    </location>
</feature>
<dbReference type="Pfam" id="PF00454">
    <property type="entry name" value="PI3_PI4_kinase"/>
    <property type="match status" value="1"/>
</dbReference>
<evidence type="ECO:0000259" key="13">
    <source>
        <dbReference type="PROSITE" id="PS50290"/>
    </source>
</evidence>
<dbReference type="PROSITE" id="PS50290">
    <property type="entry name" value="PI3_4_KINASE_3"/>
    <property type="match status" value="1"/>
</dbReference>
<feature type="region of interest" description="Disordered" evidence="12">
    <location>
        <begin position="3436"/>
        <end position="3463"/>
    </location>
</feature>
<evidence type="ECO:0000256" key="1">
    <source>
        <dbReference type="ARBA" id="ARBA00004123"/>
    </source>
</evidence>
<evidence type="ECO:0000256" key="8">
    <source>
        <dbReference type="ARBA" id="ARBA00022840"/>
    </source>
</evidence>
<feature type="region of interest" description="Disordered" evidence="12">
    <location>
        <begin position="1938"/>
        <end position="1958"/>
    </location>
</feature>
<dbReference type="OrthoDB" id="381190at2759"/>
<evidence type="ECO:0000256" key="6">
    <source>
        <dbReference type="ARBA" id="ARBA00022763"/>
    </source>
</evidence>
<evidence type="ECO:0000256" key="12">
    <source>
        <dbReference type="SAM" id="MobiDB-lite"/>
    </source>
</evidence>
<comment type="subcellular location">
    <subcellularLocation>
        <location evidence="1">Nucleus</location>
    </subcellularLocation>
</comment>
<dbReference type="CDD" id="cd05171">
    <property type="entry name" value="PIKKc_ATM"/>
    <property type="match status" value="1"/>
</dbReference>
<evidence type="ECO:0000259" key="14">
    <source>
        <dbReference type="PROSITE" id="PS51189"/>
    </source>
</evidence>
<dbReference type="GO" id="GO:0006281">
    <property type="term" value="P:DNA repair"/>
    <property type="evidence" value="ECO:0007669"/>
    <property type="project" value="InterPro"/>
</dbReference>
<dbReference type="Proteomes" id="UP000693970">
    <property type="component" value="Unassembled WGS sequence"/>
</dbReference>
<feature type="coiled-coil region" evidence="11">
    <location>
        <begin position="3470"/>
        <end position="3497"/>
    </location>
</feature>
<dbReference type="InterPro" id="IPR018936">
    <property type="entry name" value="PI3/4_kinase_CS"/>
</dbReference>
<dbReference type="SMART" id="SM00146">
    <property type="entry name" value="PI3Kc"/>
    <property type="match status" value="1"/>
</dbReference>
<dbReference type="GO" id="GO:0005524">
    <property type="term" value="F:ATP binding"/>
    <property type="evidence" value="ECO:0007669"/>
    <property type="project" value="UniProtKB-KW"/>
</dbReference>
<keyword evidence="8" id="KW-0067">ATP-binding</keyword>
<feature type="compositionally biased region" description="Basic and acidic residues" evidence="12">
    <location>
        <begin position="1050"/>
        <end position="1068"/>
    </location>
</feature>
<evidence type="ECO:0000256" key="3">
    <source>
        <dbReference type="ARBA" id="ARBA00022527"/>
    </source>
</evidence>
<dbReference type="InterPro" id="IPR038980">
    <property type="entry name" value="ATM_plant"/>
</dbReference>
<keyword evidence="4" id="KW-0808">Transferase</keyword>
<dbReference type="InterPro" id="IPR003152">
    <property type="entry name" value="FATC_dom"/>
</dbReference>
<name>A0A9K3PSS0_9STRA</name>
<dbReference type="InterPro" id="IPR000403">
    <property type="entry name" value="PI3/4_kinase_cat_dom"/>
</dbReference>
<gene>
    <name evidence="16" type="ORF">IV203_000650</name>
</gene>
<feature type="region of interest" description="Disordered" evidence="12">
    <location>
        <begin position="1050"/>
        <end position="1070"/>
    </location>
</feature>
<feature type="domain" description="PI3K/PI4K catalytic" evidence="13">
    <location>
        <begin position="3141"/>
        <end position="3466"/>
    </location>
</feature>
<evidence type="ECO:0000256" key="11">
    <source>
        <dbReference type="SAM" id="Coils"/>
    </source>
</evidence>
<reference evidence="16" key="1">
    <citation type="journal article" date="2021" name="Sci. Rep.">
        <title>Diploid genomic architecture of Nitzschia inconspicua, an elite biomass production diatom.</title>
        <authorList>
            <person name="Oliver A."/>
            <person name="Podell S."/>
            <person name="Pinowska A."/>
            <person name="Traller J.C."/>
            <person name="Smith S.R."/>
            <person name="McClure R."/>
            <person name="Beliaev A."/>
            <person name="Bohutskyi P."/>
            <person name="Hill E.A."/>
            <person name="Rabines A."/>
            <person name="Zheng H."/>
            <person name="Allen L.Z."/>
            <person name="Kuo A."/>
            <person name="Grigoriev I.V."/>
            <person name="Allen A.E."/>
            <person name="Hazlebeck D."/>
            <person name="Allen E.E."/>
        </authorList>
    </citation>
    <scope>NUCLEOTIDE SEQUENCE</scope>
    <source>
        <strain evidence="16">Hildebrandi</strain>
    </source>
</reference>
<feature type="coiled-coil region" evidence="11">
    <location>
        <begin position="2862"/>
        <end position="2896"/>
    </location>
</feature>
<sequence length="3533" mass="396594">MDSISHNNSRRTKNYDKIKRLALKLQEPGNVKERRRLALELEQLMSSYDIRVALAEEATPASHGPNDLSIAATRCLALSTLWTTVFTAAIGFTSGVIKGENGKKGVKPTPADIGLPDKLLRAATGPDQAFDSHGIAIPKLNRKTVRGIVKFCLEMLDNDKVVECGGEVQMLEMLSRICSRPEYLGMIKDCNFQTILSEITSRLTEKISADIYLVACKAFDAFFETSSQLGHPFHSFLSDSLSIVSTFCRDSLHDNAVNEASAARVHMFNAAASMLFSHPEHAMGPMKRDGRHILRYCKKAYENAAPNHRDAFNKYLLAHLFVSQVAGNLQGRLSDDLGDLGAASLSEKHLTELLRLVVGSTTKVLETSESNAGTSNLRTRNQKSPGQTSWRRLDLRQRRHLELASRLLACAQRHFLAREGAKELPIDKLKSLVTASNTGRDGLSPSKYMPGHPRLSVEVLSRSPWMSTIVSGLVATLNIASSDLPTKNGRVDTSEIMHDSLLPAIDLLVIDNSIQQKESVLSYLAIVAACCECFPYGQCWASSPADNWQQQIFENENVVQIHACSQSDLGLLLHLLSDLLETNGRPDSESSVQSWILVCLTKLAGITPLIYKNKDYFEPGSRLLIPSWQRIWKLLFRKDLKYIAQVKVVCENSIADLVCILLTEMVRWKCTETRRTAGEEWEDNYSSFLFKNQHDVWIMKHLRSESTLAARSPFELVSLLIQCVGIAEPTLRTVGNVVNWESPTMLQSIRQRLVRFSLRCLEEAVKGKVVSIEQGISKCRLVDTIATCLVKLSTAAAVSTTAFSAQDSRFIFTTLWDKNDLPMTDNSNDRPVEDNLSQDSLTALWNSPGDSSKPVTLSLSCMCRNKLDLPKQISSTTRFFLRREEQKYMTKIADFVSDQESEDLYTLIMHFVDKRLSASLRRNEDSQGDDFGESSEVKSPYCNLSVQVAAAKLLFSLSIARCDFSEGKIPEKIPEVLASFENAVGKLERYSLSAAEYFTISSDLRKLAIACIEINARSNMNGLVLKSVEKSCQAMLRQYKEEVNRIERPEEKIRNEKHNSSSDLRFSDDEGLDPSVLVEVRKHNESDSEDSHHTKRKLRMSCDLGRKRRKTASPVVAPPGYESALEIGKLLLTLNPTPSNANFVCESLLRTELDLEPDSVYGDMDLRLAEECIQMLRTKSVLLNSASRQRINLEVEIKNRSIPVMVCHTIDLIRACATSSSNLYMYGVEACADIFVKLHKEGLQVSDHDEKIIIAILREDSDAYVVRPSLALRRLQSATLAFTNGSDAFRIHFGSTFASIVKKSMGDCSFLVRRFAYKSAGVAMKAMDEMRVRKSVNDLTTPIFHSHNKEKSVSQFSTWFSRSQFADRFGQQDTAASDAMDVFESDSIFVRSIIAQSTQETDTFLEHLIELITMSVSRVDLQLLCYRSLERVACFKNFKSVQDLIENETEAILVGLFRRGNEITTSNDYTAVYSLCLTAPLLLSWLEKYKRYDVMTGEPLSLEPDGETEDLREVATMHFLSTRRNFLAPFLLLEHFHDLQRLQSQGNALDFLSGSPTFRVLIAILPPDKSAHESIKKILQKHVIDVIAFCSTLICSGDQMMESKGQVIQNVLESILSKDIVEAKTSKNVSKLIQRIIGLSAKAATIRNIVPTSDEAYYRAVLSHMKSVNQPSGDDLLQVGTSLTELAIDASRELDKSNASDHQQNNWLQFQILGRFLIEQIVRSGAGENLQLGFYLHTLTEILLKPSLEVLRPKVLELILDILRELPKLEDDFLIAHASSPIHRLLAACFHIHEGYQKEIVGACKKRSYDTDLCMRRSCGIDLPSNVGFASLDEATYSSFKSFKDLRSSKGLQASCLNGTYDVIHWIIANEGSFGGYPYIFRSFCNPDEISQDNLNALFECEAKYCAQLLTKYLENMSGGQDRLEQCVSRLKRRKESPHGWLENPLHPGGSGLTSRNTNRTEINIDQRLLYGELLHIEGVLGETPNISSRHLRSLCDSLLYICNASCPTKLRFAASQCLAMLKPNSIVEAADISNGVELIGLDPLINFIPGLHAKCIDCLAESLKSSQTEVSSTAKAILKGLLSTNPGIRAYKYVIDSSKSLLKPFVIKRKNIPEIVASLSDEEVVSLVKRAGVSDFDDQMWCWNSHLWEQINYGDATFEEWICTVATAIILCCFQKSDEENSSHIVADGEICDFFRQCQKGTSLDHRFASAIFPCLILAILDIKHTTSTESEGRTLSGGNKAITRCFKSLFQANGESRWRGNSARSMPRRKAISLLLDTLDLIRTVSQKTFLESKSRTGRKVNDRVPWEGVPFGIKLQLDGIEVASACMEVRRFPSALFYLDLHLNAQFGKAGGLFEELSDEVSFKNIIGLYQPRTDISGLPPHYHSRDEILEDGAKFKYLKVMSMVGACFKELHEYEAAAATEMQLSSLTLMNDELPRDGLGVYTRFDSPTGGILNNNQQQFERSYKMDSGVLEALQELGLHRTIQGYIEGVAFQHSGLQQICQDSVFREKWFESNLDLYSWNKLAVRNDEEHHRLAGMTDETEPEVDAKLRVGFFESVSRALASFSRDDLKRSFAYLKQARLCVIDSIVERGGEHLALDDLVDVIDKVRALKDLDELMRGSTLPRPFDFSEADMLLVALGMRQVSLAAKAIHNPGNQKFAEALKHHLQESCSFAIARGMPCVAENALSKLRLLSSTENVSLEEQPSVDAIMIRVQEAKVMECRGDFITAIQRMKQLVGYLLPLSTRVMDPLISGILADTQLYCGHWMTKYKTQHAKVVLETYLLPGVERARMNFDLSDSIKNSEQLTRGSIQLGHVLANLFDSLLSRIHSAEWKEAGKRLWRQQQQVRESSLAVSKNPKAKESAEIVKLNRVCQQLKIENERIEKERHQILESIPRYLNLSLKYFLLGFKTSGTASEDLSSHIFRMVSLWFSSHEDNLIDDNLSEMMEAGLSEVPSFRFVPLTNQLFSRLEGSTARKPTFQKALQNLVEKMCNDHPYHCLVPLMALANANVNDKGSLQVMEKAIGDSKVNISNEILTNLKKDGLPYVAELVGSYEILVTAYNNTAYADITTLVSNRRTKNVKFSELLKKSRSNLLDQCLRNCHIRPCVLTSPPLLRPRKDYGNGTEDPEGAERVKGFKPTFDLTDSGIHRPRIVTCLGSKGGQFRQLVKGEDPVRQDAIMSQIFNYVNVLMARGVGEKGKSQLAGTRRGSRKIKIATYNISPLSPMSGVLEWVHDTIPLMDYIEGTNSAHSRYYPNEWDHRMCWRHMKGESQVSKKTQSRESLFTEVCSRYSPCFRFFFMDRFSHSAESWHTARMKYTRSVAVNSIVGHVLGIGDRHLSNILIHTKTGVVVHIDFGIVFEQGKLLAIPELVPFRLTRNIVDGMGPCGTEGAFDSAAKETMSTLRENSRDLLTILSAVVADPLYIWQTDPIEARRRQTEKEEDVRSIPSKEKPDRPSAKENATIETNVASENQKNQAAIKTIEKIKQKLEGYEDSTFGDQQGVDGQVQLLINSARDPNLLMKMYIGWAPWI</sequence>
<evidence type="ECO:0000313" key="17">
    <source>
        <dbReference type="Proteomes" id="UP000693970"/>
    </source>
</evidence>
<proteinExistence type="predicted"/>
<dbReference type="EC" id="2.7.11.1" evidence="2"/>
<evidence type="ECO:0000256" key="9">
    <source>
        <dbReference type="ARBA" id="ARBA00023242"/>
    </source>
</evidence>
<evidence type="ECO:0000259" key="15">
    <source>
        <dbReference type="PROSITE" id="PS51190"/>
    </source>
</evidence>
<feature type="domain" description="FAT" evidence="14">
    <location>
        <begin position="2562"/>
        <end position="3012"/>
    </location>
</feature>
<keyword evidence="7" id="KW-0418">Kinase</keyword>
<dbReference type="Pfam" id="PF02260">
    <property type="entry name" value="FATC"/>
    <property type="match status" value="1"/>
</dbReference>
<dbReference type="EMBL" id="JAGRRH010000015">
    <property type="protein sequence ID" value="KAG7355964.1"/>
    <property type="molecule type" value="Genomic_DNA"/>
</dbReference>
<keyword evidence="6" id="KW-0227">DNA damage</keyword>
<evidence type="ECO:0000256" key="4">
    <source>
        <dbReference type="ARBA" id="ARBA00022679"/>
    </source>
</evidence>
<keyword evidence="9" id="KW-0539">Nucleus</keyword>
<keyword evidence="17" id="KW-1185">Reference proteome</keyword>